<comment type="caution">
    <text evidence="6">The sequence shown here is derived from an EMBL/GenBank/DDBJ whole genome shotgun (WGS) entry which is preliminary data.</text>
</comment>
<evidence type="ECO:0000256" key="3">
    <source>
        <dbReference type="ARBA" id="ARBA00022777"/>
    </source>
</evidence>
<keyword evidence="2" id="KW-0808">Transferase</keyword>
<feature type="domain" description="SpoOB alpha-helical" evidence="5">
    <location>
        <begin position="3"/>
        <end position="53"/>
    </location>
</feature>
<organism evidence="6 7">
    <name type="scientific">Virgibacillus sediminis</name>
    <dbReference type="NCBI Taxonomy" id="202260"/>
    <lineage>
        <taxon>Bacteria</taxon>
        <taxon>Bacillati</taxon>
        <taxon>Bacillota</taxon>
        <taxon>Bacilli</taxon>
        <taxon>Bacillales</taxon>
        <taxon>Bacillaceae</taxon>
        <taxon>Virgibacillus</taxon>
    </lineage>
</organism>
<keyword evidence="3" id="KW-0418">Kinase</keyword>
<dbReference type="RefSeq" id="WP_390305501.1">
    <property type="nucleotide sequence ID" value="NZ_JBHRRZ010000015.1"/>
</dbReference>
<dbReference type="SUPFAM" id="SSF55890">
    <property type="entry name" value="Sporulation response regulatory protein Spo0B"/>
    <property type="match status" value="1"/>
</dbReference>
<feature type="domain" description="Sporulation initiation phosphotransferase B C-terminal" evidence="4">
    <location>
        <begin position="59"/>
        <end position="128"/>
    </location>
</feature>
<name>A0ABV7A634_9BACI</name>
<accession>A0ABV7A634</accession>
<keyword evidence="1" id="KW-0597">Phosphoprotein</keyword>
<reference evidence="7" key="1">
    <citation type="journal article" date="2019" name="Int. J. Syst. Evol. Microbiol.">
        <title>The Global Catalogue of Microorganisms (GCM) 10K type strain sequencing project: providing services to taxonomists for standard genome sequencing and annotation.</title>
        <authorList>
            <consortium name="The Broad Institute Genomics Platform"/>
            <consortium name="The Broad Institute Genome Sequencing Center for Infectious Disease"/>
            <person name="Wu L."/>
            <person name="Ma J."/>
        </authorList>
    </citation>
    <scope>NUCLEOTIDE SEQUENCE [LARGE SCALE GENOMIC DNA]</scope>
    <source>
        <strain evidence="7">KCTC 13193</strain>
    </source>
</reference>
<evidence type="ECO:0000256" key="2">
    <source>
        <dbReference type="ARBA" id="ARBA00022679"/>
    </source>
</evidence>
<keyword evidence="7" id="KW-1185">Reference proteome</keyword>
<dbReference type="Pfam" id="PF14689">
    <property type="entry name" value="SPOB_a"/>
    <property type="match status" value="1"/>
</dbReference>
<evidence type="ECO:0000256" key="1">
    <source>
        <dbReference type="ARBA" id="ARBA00022553"/>
    </source>
</evidence>
<dbReference type="Pfam" id="PF14682">
    <property type="entry name" value="SPOB_ab"/>
    <property type="match status" value="1"/>
</dbReference>
<dbReference type="InterPro" id="IPR037100">
    <property type="entry name" value="Spo0B_C_sf"/>
</dbReference>
<dbReference type="Gene3D" id="1.10.287.130">
    <property type="match status" value="1"/>
</dbReference>
<evidence type="ECO:0000313" key="7">
    <source>
        <dbReference type="Proteomes" id="UP001595387"/>
    </source>
</evidence>
<evidence type="ECO:0000259" key="5">
    <source>
        <dbReference type="Pfam" id="PF14689"/>
    </source>
</evidence>
<dbReference type="Proteomes" id="UP001595387">
    <property type="component" value="Unassembled WGS sequence"/>
</dbReference>
<dbReference type="InterPro" id="IPR016120">
    <property type="entry name" value="Sig_transdc_His_kin_SpoOB"/>
</dbReference>
<dbReference type="InterPro" id="IPR016122">
    <property type="entry name" value="SpoOB_C"/>
</dbReference>
<gene>
    <name evidence="6" type="ORF">ACFODW_08990</name>
</gene>
<proteinExistence type="predicted"/>
<sequence length="175" mass="20430">MEEKEVINVLQHYRHDLMNNLQVVQGYLTMGRQDKVEKKVGEMLRQYGEESKLMGLKAPGFTLWVLRFNHIYNNLRLKYRVKTENKNLASIDREVTELCRKTVEWLEEACDETQMYDIILEVTESEQSPELKVKILLAGGNSVQLDERGKHQDKRLSISKTANGIQCELFVPFNI</sequence>
<dbReference type="EMBL" id="JBHRRZ010000015">
    <property type="protein sequence ID" value="MFC2948475.1"/>
    <property type="molecule type" value="Genomic_DNA"/>
</dbReference>
<protein>
    <submittedName>
        <fullName evidence="6">Spo0B domain-containing protein</fullName>
    </submittedName>
</protein>
<evidence type="ECO:0000313" key="6">
    <source>
        <dbReference type="EMBL" id="MFC2948475.1"/>
    </source>
</evidence>
<dbReference type="InterPro" id="IPR039506">
    <property type="entry name" value="SPOB_a"/>
</dbReference>
<dbReference type="Gene3D" id="3.30.565.30">
    <property type="entry name" value="Sporulation initiation phosphotransferase B (SpoOB), C-terminal domain"/>
    <property type="match status" value="1"/>
</dbReference>
<evidence type="ECO:0000259" key="4">
    <source>
        <dbReference type="Pfam" id="PF14682"/>
    </source>
</evidence>